<dbReference type="Pfam" id="PF00059">
    <property type="entry name" value="Lectin_C"/>
    <property type="match status" value="1"/>
</dbReference>
<dbReference type="PROSITE" id="PS50041">
    <property type="entry name" value="C_TYPE_LECTIN_2"/>
    <property type="match status" value="1"/>
</dbReference>
<dbReference type="InterPro" id="IPR001304">
    <property type="entry name" value="C-type_lectin-like"/>
</dbReference>
<dbReference type="PANTHER" id="PTHR22803">
    <property type="entry name" value="MANNOSE, PHOSPHOLIPASE, LECTIN RECEPTOR RELATED"/>
    <property type="match status" value="1"/>
</dbReference>
<accession>A0A3M7Q2C5</accession>
<evidence type="ECO:0000313" key="3">
    <source>
        <dbReference type="EMBL" id="RNA05364.1"/>
    </source>
</evidence>
<dbReference type="InterPro" id="IPR016186">
    <property type="entry name" value="C-type_lectin-like/link_sf"/>
</dbReference>
<comment type="caution">
    <text evidence="3">The sequence shown here is derived from an EMBL/GenBank/DDBJ whole genome shotgun (WGS) entry which is preliminary data.</text>
</comment>
<feature type="chain" id="PRO_5018023756" description="C-type lectin domain-containing protein" evidence="1">
    <location>
        <begin position="17"/>
        <end position="204"/>
    </location>
</feature>
<dbReference type="AlphaFoldDB" id="A0A3M7Q2C5"/>
<dbReference type="Proteomes" id="UP000276133">
    <property type="component" value="Unassembled WGS sequence"/>
</dbReference>
<name>A0A3M7Q2C5_BRAPC</name>
<feature type="signal peptide" evidence="1">
    <location>
        <begin position="1"/>
        <end position="16"/>
    </location>
</feature>
<dbReference type="SMART" id="SM00034">
    <property type="entry name" value="CLECT"/>
    <property type="match status" value="1"/>
</dbReference>
<protein>
    <recommendedName>
        <fullName evidence="2">C-type lectin domain-containing protein</fullName>
    </recommendedName>
</protein>
<evidence type="ECO:0000313" key="4">
    <source>
        <dbReference type="Proteomes" id="UP000276133"/>
    </source>
</evidence>
<keyword evidence="1" id="KW-0732">Signal</keyword>
<dbReference type="InterPro" id="IPR016187">
    <property type="entry name" value="CTDL_fold"/>
</dbReference>
<evidence type="ECO:0000256" key="1">
    <source>
        <dbReference type="SAM" id="SignalP"/>
    </source>
</evidence>
<reference evidence="3 4" key="1">
    <citation type="journal article" date="2018" name="Sci. Rep.">
        <title>Genomic signatures of local adaptation to the degree of environmental predictability in rotifers.</title>
        <authorList>
            <person name="Franch-Gras L."/>
            <person name="Hahn C."/>
            <person name="Garcia-Roger E.M."/>
            <person name="Carmona M.J."/>
            <person name="Serra M."/>
            <person name="Gomez A."/>
        </authorList>
    </citation>
    <scope>NUCLEOTIDE SEQUENCE [LARGE SCALE GENOMIC DNA]</scope>
    <source>
        <strain evidence="3">HYR1</strain>
    </source>
</reference>
<dbReference type="OrthoDB" id="2142683at2759"/>
<evidence type="ECO:0000259" key="2">
    <source>
        <dbReference type="PROSITE" id="PS50041"/>
    </source>
</evidence>
<proteinExistence type="predicted"/>
<gene>
    <name evidence="3" type="ORF">BpHYR1_026669</name>
</gene>
<organism evidence="3 4">
    <name type="scientific">Brachionus plicatilis</name>
    <name type="common">Marine rotifer</name>
    <name type="synonym">Brachionus muelleri</name>
    <dbReference type="NCBI Taxonomy" id="10195"/>
    <lineage>
        <taxon>Eukaryota</taxon>
        <taxon>Metazoa</taxon>
        <taxon>Spiralia</taxon>
        <taxon>Gnathifera</taxon>
        <taxon>Rotifera</taxon>
        <taxon>Eurotatoria</taxon>
        <taxon>Monogononta</taxon>
        <taxon>Pseudotrocha</taxon>
        <taxon>Ploima</taxon>
        <taxon>Brachionidae</taxon>
        <taxon>Brachionus</taxon>
    </lineage>
</organism>
<dbReference type="SUPFAM" id="SSF56436">
    <property type="entry name" value="C-type lectin-like"/>
    <property type="match status" value="1"/>
</dbReference>
<dbReference type="InterPro" id="IPR050111">
    <property type="entry name" value="C-type_lectin/snaclec_domain"/>
</dbReference>
<feature type="domain" description="C-type lectin" evidence="2">
    <location>
        <begin position="60"/>
        <end position="198"/>
    </location>
</feature>
<dbReference type="Gene3D" id="3.10.100.10">
    <property type="entry name" value="Mannose-Binding Protein A, subunit A"/>
    <property type="match status" value="1"/>
</dbReference>
<dbReference type="EMBL" id="REGN01007747">
    <property type="protein sequence ID" value="RNA05364.1"/>
    <property type="molecule type" value="Genomic_DNA"/>
</dbReference>
<sequence length="204" mass="23991">MIKFLAILNLINLILCQQQQKPLSSRSFGRDFNNSIRTRNFDNRISACTNPASYDFIQRAGTSKYYAIADIQMNWIDAENYCQKFGAHLPVASSARFVGGKFMNPSYENYNSLKIMSWSGYWLGLYKSLEKNTWRWIDDSPLTYFDWDKTFQNHDGSLNPQPQGGLEYFVVDLYEIKQKKHRGWHDHMMLGYSLVLCELKYIFR</sequence>
<keyword evidence="4" id="KW-1185">Reference proteome</keyword>